<dbReference type="PANTHER" id="PTHR16134:SF119">
    <property type="entry name" value="AT02038P-RELATED"/>
    <property type="match status" value="1"/>
</dbReference>
<dbReference type="Gene3D" id="1.20.1280.50">
    <property type="match status" value="1"/>
</dbReference>
<dbReference type="InterPro" id="IPR001810">
    <property type="entry name" value="F-box_dom"/>
</dbReference>
<name>A0A067NAE0_BOTB1</name>
<dbReference type="PANTHER" id="PTHR16134">
    <property type="entry name" value="F-BOX/TPR REPEAT PROTEIN POF3"/>
    <property type="match status" value="1"/>
</dbReference>
<dbReference type="SUPFAM" id="SSF52047">
    <property type="entry name" value="RNI-like"/>
    <property type="match status" value="1"/>
</dbReference>
<accession>A0A067NAE0</accession>
<keyword evidence="3" id="KW-1185">Reference proteome</keyword>
<dbReference type="Pfam" id="PF12937">
    <property type="entry name" value="F-box-like"/>
    <property type="match status" value="1"/>
</dbReference>
<proteinExistence type="predicted"/>
<dbReference type="AlphaFoldDB" id="A0A067NAE0"/>
<dbReference type="SUPFAM" id="SSF81383">
    <property type="entry name" value="F-box domain"/>
    <property type="match status" value="1"/>
</dbReference>
<dbReference type="InterPro" id="IPR032675">
    <property type="entry name" value="LRR_dom_sf"/>
</dbReference>
<dbReference type="OrthoDB" id="3365698at2759"/>
<evidence type="ECO:0000259" key="1">
    <source>
        <dbReference type="Pfam" id="PF12937"/>
    </source>
</evidence>
<evidence type="ECO:0000313" key="2">
    <source>
        <dbReference type="EMBL" id="KDQ20746.1"/>
    </source>
</evidence>
<reference evidence="3" key="1">
    <citation type="journal article" date="2014" name="Proc. Natl. Acad. Sci. U.S.A.">
        <title>Extensive sampling of basidiomycete genomes demonstrates inadequacy of the white-rot/brown-rot paradigm for wood decay fungi.</title>
        <authorList>
            <person name="Riley R."/>
            <person name="Salamov A.A."/>
            <person name="Brown D.W."/>
            <person name="Nagy L.G."/>
            <person name="Floudas D."/>
            <person name="Held B.W."/>
            <person name="Levasseur A."/>
            <person name="Lombard V."/>
            <person name="Morin E."/>
            <person name="Otillar R."/>
            <person name="Lindquist E.A."/>
            <person name="Sun H."/>
            <person name="LaButti K.M."/>
            <person name="Schmutz J."/>
            <person name="Jabbour D."/>
            <person name="Luo H."/>
            <person name="Baker S.E."/>
            <person name="Pisabarro A.G."/>
            <person name="Walton J.D."/>
            <person name="Blanchette R.A."/>
            <person name="Henrissat B."/>
            <person name="Martin F."/>
            <person name="Cullen D."/>
            <person name="Hibbett D.S."/>
            <person name="Grigoriev I.V."/>
        </authorList>
    </citation>
    <scope>NUCLEOTIDE SEQUENCE [LARGE SCALE GENOMIC DNA]</scope>
    <source>
        <strain evidence="3">FD-172 SS1</strain>
    </source>
</reference>
<sequence length="541" mass="59871">MHTRPIPSLRSSAVFNLKDHVGTLLAAIQDVTSTFSSILDDQHYNATHSRSFNPYYDVHIQGAFSRLQTALPSIFSIEADMRAVFQTINDRCNFISPINRLPDEILLYIFKLIPVQQDQYRVSGTLLASSVCGRWRALALGTGSLWATLEFPTRAHTHQIAELCLSRSLESGLDVYLGREREKRCGKNSLPDLLSHSTALRGAARWRNLTIEYHDCDNAVAVISQYVAAMEESGMEKTCLQSLTVTAPDSLSAGIVRNQVLEQGLHDLARAVPLGTLCLDGIFLPRATPQFRHLAHLTLKNTPPDTDSSISQLRCVLTACTGLRSLVLENVDLRRRDDDPRSPIFLPDLQTLSVTMSSKAVHAFITTCILAPNLQNLRIGTYNSDIADDVTAQFLKRHTSIRVLGFTSPPADLTLSASLSALPHVQTLMLGGVGNTMSFYGKDFLADIPPHAFPELHEVHIETGIALSDVEALKEFIISRSRTPGTSPIRTVSLICNWKYVAPFDVEVLKAWFDERTDVSSVHFEKLGNGGEGWKTALKRL</sequence>
<protein>
    <recommendedName>
        <fullName evidence="1">F-box domain-containing protein</fullName>
    </recommendedName>
</protein>
<dbReference type="InParanoid" id="A0A067NAE0"/>
<evidence type="ECO:0000313" key="3">
    <source>
        <dbReference type="Proteomes" id="UP000027195"/>
    </source>
</evidence>
<organism evidence="2 3">
    <name type="scientific">Botryobasidium botryosum (strain FD-172 SS1)</name>
    <dbReference type="NCBI Taxonomy" id="930990"/>
    <lineage>
        <taxon>Eukaryota</taxon>
        <taxon>Fungi</taxon>
        <taxon>Dikarya</taxon>
        <taxon>Basidiomycota</taxon>
        <taxon>Agaricomycotina</taxon>
        <taxon>Agaricomycetes</taxon>
        <taxon>Cantharellales</taxon>
        <taxon>Botryobasidiaceae</taxon>
        <taxon>Botryobasidium</taxon>
    </lineage>
</organism>
<dbReference type="HOGENOM" id="CLU_044361_0_0_1"/>
<dbReference type="EMBL" id="KL198017">
    <property type="protein sequence ID" value="KDQ20746.1"/>
    <property type="molecule type" value="Genomic_DNA"/>
</dbReference>
<dbReference type="InterPro" id="IPR036047">
    <property type="entry name" value="F-box-like_dom_sf"/>
</dbReference>
<dbReference type="STRING" id="930990.A0A067NAE0"/>
<dbReference type="Gene3D" id="3.80.10.10">
    <property type="entry name" value="Ribonuclease Inhibitor"/>
    <property type="match status" value="1"/>
</dbReference>
<feature type="domain" description="F-box" evidence="1">
    <location>
        <begin position="98"/>
        <end position="149"/>
    </location>
</feature>
<dbReference type="Proteomes" id="UP000027195">
    <property type="component" value="Unassembled WGS sequence"/>
</dbReference>
<gene>
    <name evidence="2" type="ORF">BOTBODRAFT_50809</name>
</gene>